<dbReference type="Pfam" id="PF18884">
    <property type="entry name" value="TSP3_bac"/>
    <property type="match status" value="2"/>
</dbReference>
<evidence type="ECO:0000313" key="7">
    <source>
        <dbReference type="EMBL" id="OIP56940.1"/>
    </source>
</evidence>
<dbReference type="InterPro" id="IPR053180">
    <property type="entry name" value="Ca-binding_acidic-repeat"/>
</dbReference>
<gene>
    <name evidence="7" type="ORF">AUK13_00075</name>
</gene>
<dbReference type="InterPro" id="IPR028974">
    <property type="entry name" value="TSP_type-3_rpt"/>
</dbReference>
<evidence type="ECO:0000256" key="4">
    <source>
        <dbReference type="ARBA" id="ARBA00022837"/>
    </source>
</evidence>
<feature type="compositionally biased region" description="Low complexity" evidence="5">
    <location>
        <begin position="133"/>
        <end position="144"/>
    </location>
</feature>
<name>A0A1J5F9T2_9BACT</name>
<comment type="subcellular location">
    <subcellularLocation>
        <location evidence="1">Secreted</location>
    </subcellularLocation>
</comment>
<dbReference type="PANTHER" id="PTHR37467">
    <property type="entry name" value="EXPORTED CALCIUM-BINDING GLYCOPROTEIN-RELATED"/>
    <property type="match status" value="1"/>
</dbReference>
<keyword evidence="6" id="KW-1133">Transmembrane helix</keyword>
<keyword evidence="4" id="KW-0106">Calcium</keyword>
<dbReference type="Proteomes" id="UP000183922">
    <property type="component" value="Unassembled WGS sequence"/>
</dbReference>
<dbReference type="AlphaFoldDB" id="A0A1J5F9T2"/>
<keyword evidence="3" id="KW-0732">Signal</keyword>
<dbReference type="InterPro" id="IPR059100">
    <property type="entry name" value="TSP3_bac"/>
</dbReference>
<organism evidence="7 8">
    <name type="scientific">Candidatus Kuenenbacteria bacterium CG2_30_39_24</name>
    <dbReference type="NCBI Taxonomy" id="1805236"/>
    <lineage>
        <taxon>Bacteria</taxon>
        <taxon>Candidatus Kueneniibacteriota</taxon>
    </lineage>
</organism>
<reference evidence="7 8" key="1">
    <citation type="journal article" date="2016" name="Environ. Microbiol.">
        <title>Genomic resolution of a cold subsurface aquifer community provides metabolic insights for novel microbes adapted to high CO concentrations.</title>
        <authorList>
            <person name="Probst A.J."/>
            <person name="Castelle C.J."/>
            <person name="Singh A."/>
            <person name="Brown C.T."/>
            <person name="Anantharaman K."/>
            <person name="Sharon I."/>
            <person name="Hug L.A."/>
            <person name="Burstein D."/>
            <person name="Emerson J.B."/>
            <person name="Thomas B.C."/>
            <person name="Banfield J.F."/>
        </authorList>
    </citation>
    <scope>NUCLEOTIDE SEQUENCE [LARGE SCALE GENOMIC DNA]</scope>
    <source>
        <strain evidence="7">CG2_30_39_24</strain>
    </source>
</reference>
<evidence type="ECO:0000256" key="1">
    <source>
        <dbReference type="ARBA" id="ARBA00004613"/>
    </source>
</evidence>
<dbReference type="SUPFAM" id="SSF103647">
    <property type="entry name" value="TSP type-3 repeat"/>
    <property type="match status" value="1"/>
</dbReference>
<dbReference type="PANTHER" id="PTHR37467:SF1">
    <property type="entry name" value="EXPORTED CALCIUM-BINDING GLYCOPROTEIN"/>
    <property type="match status" value="1"/>
</dbReference>
<keyword evidence="6" id="KW-0812">Transmembrane</keyword>
<dbReference type="EMBL" id="MNYR01000002">
    <property type="protein sequence ID" value="OIP56940.1"/>
    <property type="molecule type" value="Genomic_DNA"/>
</dbReference>
<feature type="transmembrane region" description="Helical" evidence="6">
    <location>
        <begin position="16"/>
        <end position="34"/>
    </location>
</feature>
<dbReference type="STRING" id="1805236.AUK13_00075"/>
<feature type="region of interest" description="Disordered" evidence="5">
    <location>
        <begin position="96"/>
        <end position="155"/>
    </location>
</feature>
<sequence>MLNDLNNNRKNTGTKLMFGVLVFFGMSTLILGVLQITRRINIGGTELADNSQDLLSSFDNLEPNIEELKLTDTDGDGLSDFDELYIYSTSPYLADSDSDGFSDKQEIDGGYDPNCPKGQNCRSQGTGENLEGSATATSSSQQTTDSLQPTASSYTPEQIAEIRQALLAAGGISKEQLDAIPDEELIKTLEETLKEQQQ</sequence>
<evidence type="ECO:0000256" key="6">
    <source>
        <dbReference type="SAM" id="Phobius"/>
    </source>
</evidence>
<comment type="caution">
    <text evidence="7">The sequence shown here is derived from an EMBL/GenBank/DDBJ whole genome shotgun (WGS) entry which is preliminary data.</text>
</comment>
<proteinExistence type="predicted"/>
<accession>A0A1J5F9T2</accession>
<protein>
    <submittedName>
        <fullName evidence="7">Uncharacterized protein</fullName>
    </submittedName>
</protein>
<dbReference type="GO" id="GO:0005509">
    <property type="term" value="F:calcium ion binding"/>
    <property type="evidence" value="ECO:0007669"/>
    <property type="project" value="InterPro"/>
</dbReference>
<evidence type="ECO:0000256" key="2">
    <source>
        <dbReference type="ARBA" id="ARBA00022525"/>
    </source>
</evidence>
<evidence type="ECO:0000256" key="5">
    <source>
        <dbReference type="SAM" id="MobiDB-lite"/>
    </source>
</evidence>
<feature type="compositionally biased region" description="Polar residues" evidence="5">
    <location>
        <begin position="145"/>
        <end position="155"/>
    </location>
</feature>
<evidence type="ECO:0000313" key="8">
    <source>
        <dbReference type="Proteomes" id="UP000183922"/>
    </source>
</evidence>
<evidence type="ECO:0000256" key="3">
    <source>
        <dbReference type="ARBA" id="ARBA00022729"/>
    </source>
</evidence>
<keyword evidence="6" id="KW-0472">Membrane</keyword>
<keyword evidence="2" id="KW-0964">Secreted</keyword>